<dbReference type="Proteomes" id="UP001196980">
    <property type="component" value="Unassembled WGS sequence"/>
</dbReference>
<comment type="caution">
    <text evidence="8">The sequence shown here is derived from an EMBL/GenBank/DDBJ whole genome shotgun (WGS) entry which is preliminary data.</text>
</comment>
<keyword evidence="4 6" id="KW-0255">Endonuclease</keyword>
<dbReference type="NCBIfam" id="TIGR00228">
    <property type="entry name" value="ruvC"/>
    <property type="match status" value="1"/>
</dbReference>
<comment type="catalytic activity">
    <reaction evidence="6">
        <text>Endonucleolytic cleavage at a junction such as a reciprocal single-stranded crossover between two homologous DNA duplexes (Holliday junction).</text>
        <dbReference type="EC" id="3.1.21.10"/>
    </reaction>
</comment>
<keyword evidence="6" id="KW-0460">Magnesium</keyword>
<evidence type="ECO:0000256" key="5">
    <source>
        <dbReference type="ARBA" id="ARBA00022801"/>
    </source>
</evidence>
<evidence type="ECO:0000256" key="4">
    <source>
        <dbReference type="ARBA" id="ARBA00022759"/>
    </source>
</evidence>
<comment type="function">
    <text evidence="6">The RuvA-RuvB-RuvC complex processes Holliday junction (HJ) DNA during genetic recombination and DNA repair. Endonuclease that resolves HJ intermediates. Cleaves cruciform DNA by making single-stranded nicks across the HJ at symmetrical positions within the homologous arms, yielding a 5'-phosphate and a 3'-hydroxyl group; requires a central core of homology in the junction. The consensus cleavage sequence is 5'-(A/T)TT(C/G)-3'. Cleavage occurs on the 3'-side of the TT dinucleotide at the point of strand exchange. HJ branch migration catalyzed by RuvA-RuvB allows RuvC to scan DNA until it finds its consensus sequence, where it cleaves and resolves the cruciform DNA.</text>
</comment>
<keyword evidence="9" id="KW-1185">Reference proteome</keyword>
<evidence type="ECO:0000256" key="3">
    <source>
        <dbReference type="ARBA" id="ARBA00022723"/>
    </source>
</evidence>
<keyword evidence="2 6" id="KW-0540">Nuclease</keyword>
<feature type="active site" evidence="6">
    <location>
        <position position="140"/>
    </location>
</feature>
<evidence type="ECO:0000313" key="8">
    <source>
        <dbReference type="EMBL" id="MBV6341302.1"/>
    </source>
</evidence>
<organism evidence="8 9">
    <name type="scientific">Candidatus Magnetobacterium casense</name>
    <dbReference type="NCBI Taxonomy" id="1455061"/>
    <lineage>
        <taxon>Bacteria</taxon>
        <taxon>Pseudomonadati</taxon>
        <taxon>Nitrospirota</taxon>
        <taxon>Thermodesulfovibrionia</taxon>
        <taxon>Thermodesulfovibrionales</taxon>
        <taxon>Candidatus Magnetobacteriaceae</taxon>
        <taxon>Candidatus Magnetobacterium</taxon>
    </lineage>
</organism>
<dbReference type="CDD" id="cd16962">
    <property type="entry name" value="RuvC"/>
    <property type="match status" value="1"/>
</dbReference>
<dbReference type="HAMAP" id="MF_00034">
    <property type="entry name" value="RuvC"/>
    <property type="match status" value="1"/>
</dbReference>
<keyword evidence="5 6" id="KW-0378">Hydrolase</keyword>
<gene>
    <name evidence="6 8" type="primary">ruvC</name>
    <name evidence="8" type="ORF">HWQ67_06870</name>
</gene>
<keyword evidence="3 6" id="KW-0479">Metal-binding</keyword>
<keyword evidence="6" id="KW-0227">DNA damage</keyword>
<dbReference type="EC" id="3.1.21.10" evidence="6 7"/>
<evidence type="ECO:0000256" key="1">
    <source>
        <dbReference type="ARBA" id="ARBA00022490"/>
    </source>
</evidence>
<feature type="active site" evidence="6">
    <location>
        <position position="68"/>
    </location>
</feature>
<evidence type="ECO:0000256" key="2">
    <source>
        <dbReference type="ARBA" id="ARBA00022722"/>
    </source>
</evidence>
<dbReference type="PROSITE" id="PS01321">
    <property type="entry name" value="RUVC"/>
    <property type="match status" value="1"/>
</dbReference>
<feature type="active site" evidence="6">
    <location>
        <position position="8"/>
    </location>
</feature>
<dbReference type="PANTHER" id="PTHR30194">
    <property type="entry name" value="CROSSOVER JUNCTION ENDODEOXYRIBONUCLEASE RUVC"/>
    <property type="match status" value="1"/>
</dbReference>
<reference evidence="8 9" key="1">
    <citation type="journal article" date="2020" name="J Geophys Res Biogeosci">
        <title>Magnetotaxis as an Adaptation to Enable Bacterial Shuttling of Microbial Sulfur and Sulfur Cycling Across Aquatic Oxic#Anoxic Interfaces.</title>
        <authorList>
            <person name="Li J."/>
            <person name="Liu P."/>
            <person name="Wang J."/>
            <person name="Roberts A.P."/>
            <person name="Pan Y."/>
        </authorList>
    </citation>
    <scope>NUCLEOTIDE SEQUENCE [LARGE SCALE GENOMIC DNA]</scope>
    <source>
        <strain evidence="8 9">MYR-1_YQ</strain>
    </source>
</reference>
<accession>A0ABS6RY18</accession>
<dbReference type="GO" id="GO:0016787">
    <property type="term" value="F:hydrolase activity"/>
    <property type="evidence" value="ECO:0007669"/>
    <property type="project" value="UniProtKB-KW"/>
</dbReference>
<keyword evidence="6" id="KW-0234">DNA repair</keyword>
<dbReference type="InterPro" id="IPR020563">
    <property type="entry name" value="X-over_junc_endoDNase_Mg_BS"/>
</dbReference>
<proteinExistence type="inferred from homology"/>
<sequence length="164" mass="17723">MKVVIGIDPGSIVCGYGVVAKKGHELHYVTSGDIRMSKGKPLELRLKQLFEELRAVIRDVRPDEAAIEKVFYARGKQAALHLGHARGVTMLSAAIEDVPVVQYSALEVKKAVVGYGRADKDQVIKMTRLILDIGAELTSDSADALALALCHLNSINIFKALSGV</sequence>
<evidence type="ECO:0000313" key="9">
    <source>
        <dbReference type="Proteomes" id="UP001196980"/>
    </source>
</evidence>
<dbReference type="InterPro" id="IPR002176">
    <property type="entry name" value="X-over_junc_endoDNase_RuvC"/>
</dbReference>
<protein>
    <recommendedName>
        <fullName evidence="6 7">Crossover junction endodeoxyribonuclease RuvC</fullName>
        <ecNumber evidence="6 7">3.1.21.10</ecNumber>
    </recommendedName>
    <alternativeName>
        <fullName evidence="6">Holliday junction nuclease RuvC</fullName>
    </alternativeName>
    <alternativeName>
        <fullName evidence="6">Holliday junction resolvase RuvC</fullName>
    </alternativeName>
</protein>
<dbReference type="RefSeq" id="WP_218251937.1">
    <property type="nucleotide sequence ID" value="NZ_JABXWD010000092.1"/>
</dbReference>
<comment type="subunit">
    <text evidence="6">Homodimer which binds Holliday junction (HJ) DNA. The HJ becomes 2-fold symmetrical on binding to RuvC with unstacked arms; it has a different conformation from HJ DNA in complex with RuvA. In the full resolvosome a probable DNA-RuvA(4)-RuvB(12)-RuvC(2) complex forms which resolves the HJ.</text>
</comment>
<feature type="binding site" evidence="6">
    <location>
        <position position="140"/>
    </location>
    <ligand>
        <name>Mg(2+)</name>
        <dbReference type="ChEBI" id="CHEBI:18420"/>
        <label>1</label>
    </ligand>
</feature>
<keyword evidence="6" id="KW-0238">DNA-binding</keyword>
<keyword evidence="1 6" id="KW-0963">Cytoplasm</keyword>
<keyword evidence="6" id="KW-0233">DNA recombination</keyword>
<evidence type="ECO:0000256" key="6">
    <source>
        <dbReference type="HAMAP-Rule" id="MF_00034"/>
    </source>
</evidence>
<dbReference type="Pfam" id="PF02075">
    <property type="entry name" value="RuvC"/>
    <property type="match status" value="1"/>
</dbReference>
<dbReference type="EMBL" id="JABXWD010000092">
    <property type="protein sequence ID" value="MBV6341302.1"/>
    <property type="molecule type" value="Genomic_DNA"/>
</dbReference>
<dbReference type="PANTHER" id="PTHR30194:SF3">
    <property type="entry name" value="CROSSOVER JUNCTION ENDODEOXYRIBONUCLEASE RUVC"/>
    <property type="match status" value="1"/>
</dbReference>
<feature type="binding site" evidence="6">
    <location>
        <position position="68"/>
    </location>
    <ligand>
        <name>Mg(2+)</name>
        <dbReference type="ChEBI" id="CHEBI:18420"/>
        <label>2</label>
    </ligand>
</feature>
<comment type="cofactor">
    <cofactor evidence="6">
        <name>Mg(2+)</name>
        <dbReference type="ChEBI" id="CHEBI:18420"/>
    </cofactor>
    <text evidence="6">Binds 2 Mg(2+) ion per subunit.</text>
</comment>
<comment type="subcellular location">
    <subcellularLocation>
        <location evidence="6">Cytoplasm</location>
    </subcellularLocation>
</comment>
<name>A0ABS6RY18_9BACT</name>
<evidence type="ECO:0000256" key="7">
    <source>
        <dbReference type="NCBIfam" id="TIGR00228"/>
    </source>
</evidence>
<feature type="binding site" evidence="6">
    <location>
        <position position="8"/>
    </location>
    <ligand>
        <name>Mg(2+)</name>
        <dbReference type="ChEBI" id="CHEBI:18420"/>
        <label>1</label>
    </ligand>
</feature>
<comment type="similarity">
    <text evidence="6">Belongs to the RuvC family.</text>
</comment>